<gene>
    <name evidence="2" type="ORF">DV733_15020</name>
</gene>
<feature type="region of interest" description="Disordered" evidence="1">
    <location>
        <begin position="1"/>
        <end position="22"/>
    </location>
</feature>
<dbReference type="STRING" id="1457250.GCA_000755225_01877"/>
<dbReference type="InterPro" id="IPR029045">
    <property type="entry name" value="ClpP/crotonase-like_dom_sf"/>
</dbReference>
<dbReference type="Gene3D" id="1.10.12.10">
    <property type="entry name" value="Lyase 2-enoyl-coa Hydratase, Chain A, domain 2"/>
    <property type="match status" value="1"/>
</dbReference>
<dbReference type="PANTHER" id="PTHR43459">
    <property type="entry name" value="ENOYL-COA HYDRATASE"/>
    <property type="match status" value="1"/>
</dbReference>
<dbReference type="EMBL" id="CP031310">
    <property type="protein sequence ID" value="QCC52462.1"/>
    <property type="molecule type" value="Genomic_DNA"/>
</dbReference>
<dbReference type="Gene3D" id="3.90.226.10">
    <property type="entry name" value="2-enoyl-CoA Hydratase, Chain A, domain 1"/>
    <property type="match status" value="1"/>
</dbReference>
<dbReference type="InterPro" id="IPR001753">
    <property type="entry name" value="Enoyl-CoA_hydra/iso"/>
</dbReference>
<dbReference type="InterPro" id="IPR014748">
    <property type="entry name" value="Enoyl-CoA_hydra_C"/>
</dbReference>
<accession>A0A4D6HHG5</accession>
<dbReference type="CDD" id="cd06558">
    <property type="entry name" value="crotonase-like"/>
    <property type="match status" value="1"/>
</dbReference>
<feature type="region of interest" description="Disordered" evidence="1">
    <location>
        <begin position="32"/>
        <end position="51"/>
    </location>
</feature>
<evidence type="ECO:0000313" key="2">
    <source>
        <dbReference type="EMBL" id="QCC52462.1"/>
    </source>
</evidence>
<proteinExistence type="predicted"/>
<evidence type="ECO:0000313" key="3">
    <source>
        <dbReference type="Proteomes" id="UP000296706"/>
    </source>
</evidence>
<dbReference type="KEGG" id="hsn:DV733_15020"/>
<organism evidence="2 3">
    <name type="scientific">Halapricum salinum</name>
    <dbReference type="NCBI Taxonomy" id="1457250"/>
    <lineage>
        <taxon>Archaea</taxon>
        <taxon>Methanobacteriati</taxon>
        <taxon>Methanobacteriota</taxon>
        <taxon>Stenosarchaea group</taxon>
        <taxon>Halobacteria</taxon>
        <taxon>Halobacteriales</taxon>
        <taxon>Haloarculaceae</taxon>
        <taxon>Halapricum</taxon>
    </lineage>
</organism>
<sequence length="329" mass="35290">MVEHLLIEDEQWDDGLGPLGSRHSEVVREPEVPPMPVDAHTLPTDGRPPERTAQLIGAENVLPDSDDLQSMTDAPVSIERSETVVICSFDNPDARNALTAEAATHLVDALDGIEDTDARCVLFRGEGDTFCGSGDVAAHVDRVQGSLEESEWRDRLDATAEAVAAVYDCPLPTVAAIEGPAFSEGACLALACDLRLASPDASIGFGFRRFGLAAGAGVTQLLPRVVGPDVAMELLYTGELVDARRAADLGLFTRLYPVATFQDELASLLATLSTGPAAAMQETKRLCRAEHCDLRAAIERECEVQARLATDADFEEGVTAFVEQRDPQF</sequence>
<evidence type="ECO:0000256" key="1">
    <source>
        <dbReference type="SAM" id="MobiDB-lite"/>
    </source>
</evidence>
<keyword evidence="3" id="KW-1185">Reference proteome</keyword>
<dbReference type="SUPFAM" id="SSF52096">
    <property type="entry name" value="ClpP/crotonase"/>
    <property type="match status" value="1"/>
</dbReference>
<reference evidence="2 3" key="1">
    <citation type="journal article" date="2019" name="Nat. Commun.">
        <title>A new type of DNA phosphorothioation-based antiviral system in archaea.</title>
        <authorList>
            <person name="Xiong L."/>
            <person name="Liu S."/>
            <person name="Chen S."/>
            <person name="Xiao Y."/>
            <person name="Zhu B."/>
            <person name="Gao Y."/>
            <person name="Zhang Y."/>
            <person name="Chen B."/>
            <person name="Luo J."/>
            <person name="Deng Z."/>
            <person name="Chen X."/>
            <person name="Wang L."/>
            <person name="Chen S."/>
        </authorList>
    </citation>
    <scope>NUCLEOTIDE SEQUENCE [LARGE SCALE GENOMIC DNA]</scope>
    <source>
        <strain evidence="2 3">CBA1105</strain>
    </source>
</reference>
<dbReference type="Proteomes" id="UP000296706">
    <property type="component" value="Chromosome"/>
</dbReference>
<dbReference type="PANTHER" id="PTHR43459:SF1">
    <property type="entry name" value="EG:BACN32G11.4 PROTEIN"/>
    <property type="match status" value="1"/>
</dbReference>
<protein>
    <submittedName>
        <fullName evidence="2">Enoyl-CoA hydratase</fullName>
    </submittedName>
</protein>
<dbReference type="AlphaFoldDB" id="A0A4D6HHG5"/>
<name>A0A4D6HHG5_9EURY</name>
<dbReference type="Pfam" id="PF00378">
    <property type="entry name" value="ECH_1"/>
    <property type="match status" value="1"/>
</dbReference>